<reference evidence="4 5" key="1">
    <citation type="submission" date="2020-07" db="EMBL/GenBank/DDBJ databases">
        <title>Sequencing the genomes of 1000 actinobacteria strains.</title>
        <authorList>
            <person name="Klenk H.-P."/>
        </authorList>
    </citation>
    <scope>NUCLEOTIDE SEQUENCE [LARGE SCALE GENOMIC DNA]</scope>
    <source>
        <strain evidence="4 5">DSM 44442</strain>
    </source>
</reference>
<dbReference type="SUPFAM" id="SSF49879">
    <property type="entry name" value="SMAD/FHA domain"/>
    <property type="match status" value="1"/>
</dbReference>
<dbReference type="AlphaFoldDB" id="A0A7Z0EME1"/>
<keyword evidence="5" id="KW-1185">Reference proteome</keyword>
<dbReference type="Pfam" id="PF00498">
    <property type="entry name" value="FHA"/>
    <property type="match status" value="1"/>
</dbReference>
<feature type="domain" description="FHA" evidence="3">
    <location>
        <begin position="159"/>
        <end position="218"/>
    </location>
</feature>
<keyword evidence="1" id="KW-0597">Phosphoprotein</keyword>
<comment type="caution">
    <text evidence="4">The sequence shown here is derived from an EMBL/GenBank/DDBJ whole genome shotgun (WGS) entry which is preliminary data.</text>
</comment>
<organism evidence="4 5">
    <name type="scientific">Nocardiopsis aegyptia</name>
    <dbReference type="NCBI Taxonomy" id="220378"/>
    <lineage>
        <taxon>Bacteria</taxon>
        <taxon>Bacillati</taxon>
        <taxon>Actinomycetota</taxon>
        <taxon>Actinomycetes</taxon>
        <taxon>Streptosporangiales</taxon>
        <taxon>Nocardiopsidaceae</taxon>
        <taxon>Nocardiopsis</taxon>
    </lineage>
</organism>
<dbReference type="InterPro" id="IPR000253">
    <property type="entry name" value="FHA_dom"/>
</dbReference>
<dbReference type="CDD" id="cd00060">
    <property type="entry name" value="FHA"/>
    <property type="match status" value="1"/>
</dbReference>
<feature type="region of interest" description="Disordered" evidence="2">
    <location>
        <begin position="26"/>
        <end position="75"/>
    </location>
</feature>
<proteinExistence type="predicted"/>
<dbReference type="Gene3D" id="2.60.200.20">
    <property type="match status" value="1"/>
</dbReference>
<dbReference type="Proteomes" id="UP000572051">
    <property type="component" value="Unassembled WGS sequence"/>
</dbReference>
<evidence type="ECO:0000259" key="3">
    <source>
        <dbReference type="PROSITE" id="PS50006"/>
    </source>
</evidence>
<name>A0A7Z0EME1_9ACTN</name>
<evidence type="ECO:0000313" key="5">
    <source>
        <dbReference type="Proteomes" id="UP000572051"/>
    </source>
</evidence>
<evidence type="ECO:0000256" key="2">
    <source>
        <dbReference type="SAM" id="MobiDB-lite"/>
    </source>
</evidence>
<dbReference type="InterPro" id="IPR008984">
    <property type="entry name" value="SMAD_FHA_dom_sf"/>
</dbReference>
<evidence type="ECO:0000256" key="1">
    <source>
        <dbReference type="ARBA" id="ARBA00022553"/>
    </source>
</evidence>
<dbReference type="PROSITE" id="PS50006">
    <property type="entry name" value="FHA_DOMAIN"/>
    <property type="match status" value="1"/>
</dbReference>
<gene>
    <name evidence="4" type="ORF">HNR10_002587</name>
</gene>
<evidence type="ECO:0000313" key="4">
    <source>
        <dbReference type="EMBL" id="NYJ34706.1"/>
    </source>
</evidence>
<dbReference type="EMBL" id="JACCFS010000001">
    <property type="protein sequence ID" value="NYJ34706.1"/>
    <property type="molecule type" value="Genomic_DNA"/>
</dbReference>
<accession>A0A7Z0EME1</accession>
<dbReference type="RefSeq" id="WP_179823449.1">
    <property type="nucleotide sequence ID" value="NZ_JACCFS010000001.1"/>
</dbReference>
<dbReference type="SMART" id="SM00240">
    <property type="entry name" value="FHA"/>
    <property type="match status" value="1"/>
</dbReference>
<sequence length="247" mass="26264">MPSCPTGHHSRATDFCDVCGLRLQAHTPAPVPPQQRQPQYRQPPPPRPATPPVSPSAPPPPAARPPAATRGGPCPECRTPRAGRFCEECGYDFASQSGAHQRRHSGPGSSGSGAYWRAIVAADPAYYQYMVDQGMLDPAQISFPSNNQQRRVSLRGERVHIGRRSASRGFTPEIDLGGPGGDPAISHIHAILVAKPGDTWALVDPGSTNGTTINGTANPIAPNVEVPLHSSDRIYVGAWTVIILQKG</sequence>
<feature type="compositionally biased region" description="Pro residues" evidence="2">
    <location>
        <begin position="29"/>
        <end position="64"/>
    </location>
</feature>
<protein>
    <recommendedName>
        <fullName evidence="3">FHA domain-containing protein</fullName>
    </recommendedName>
</protein>